<dbReference type="PANTHER" id="PTHR24559">
    <property type="entry name" value="TRANSPOSON TY3-I GAG-POL POLYPROTEIN"/>
    <property type="match status" value="1"/>
</dbReference>
<reference evidence="1" key="1">
    <citation type="journal article" date="2007" name="PLoS ONE">
        <title>The first genome sequence of an elite grapevine cultivar (Pinot noir Vitis vinifera L.): coping with a highly heterozygous genome.</title>
        <authorList>
            <person name="Velasco R."/>
            <person name="Zharkikh A."/>
            <person name="Troggio M."/>
            <person name="Cartwright D.A."/>
            <person name="Cestaro A."/>
            <person name="Pruss D."/>
            <person name="Pindo M."/>
            <person name="FitzGerald L.M."/>
            <person name="Vezzulli S."/>
            <person name="Reid J."/>
            <person name="Malacarne G."/>
            <person name="Iliev D."/>
            <person name="Coppola G."/>
            <person name="Wardell B."/>
            <person name="Micheletti D."/>
            <person name="Macalma T."/>
            <person name="Facci M."/>
            <person name="Mitchell J.T."/>
            <person name="Perazzolli M."/>
            <person name="Eldredge G."/>
            <person name="Gatto P."/>
            <person name="Oyzerski R."/>
            <person name="Moretto M."/>
            <person name="Gutin N."/>
            <person name="Stefanini M."/>
            <person name="Chen Y."/>
            <person name="Segala C."/>
            <person name="Davenport C."/>
            <person name="Dematte L."/>
            <person name="Mraz A."/>
            <person name="Battilana J."/>
            <person name="Stormo K."/>
            <person name="Costa F."/>
            <person name="Tao Q."/>
            <person name="Si-Ammour A."/>
            <person name="Harkins T."/>
            <person name="Lackey A."/>
            <person name="Perbost C."/>
            <person name="Taillon B."/>
            <person name="Stella A."/>
            <person name="Solovyev V."/>
            <person name="Fawcett J.A."/>
            <person name="Sterck L."/>
            <person name="Vandepoele K."/>
            <person name="Grando S.M."/>
            <person name="Toppo S."/>
            <person name="Moser C."/>
            <person name="Lanchbury J."/>
            <person name="Bogden R."/>
            <person name="Skolnick M."/>
            <person name="Sgaramella V."/>
            <person name="Bhatnagar S.K."/>
            <person name="Fontana P."/>
            <person name="Gutin A."/>
            <person name="Van de Peer Y."/>
            <person name="Salamini F."/>
            <person name="Viola R."/>
        </authorList>
    </citation>
    <scope>NUCLEOTIDE SEQUENCE</scope>
</reference>
<name>A5AWC8_VITVI</name>
<proteinExistence type="predicted"/>
<evidence type="ECO:0000313" key="1">
    <source>
        <dbReference type="EMBL" id="CAN80501.1"/>
    </source>
</evidence>
<protein>
    <recommendedName>
        <fullName evidence="2">Transposon Ty3-I Gag-Pol polyprotein</fullName>
    </recommendedName>
</protein>
<sequence>MPGIHPSVASHRLNVIPSLRPIRQKVRRFHLDRQRIIQSEVDKLLTTRFIKEVKYSDWLAIVVVNPKKGEKWRVYVNYTNLNDTCLNDSFPLPRIDQIVDSIIGHGMLYFIDAFSRYHQILMFQLDEENTAFVTPHRLYYYKQNPERTCPTLRRNISLDEGIQHEVQPGIEVNPDQIRAVLETSALGSKKELQYLTGRLVVLGRFIAHFIDKLRPFFLTLKGTNATCWTDGCERAFDEVKRYLTQPPILSSLQFGEQLYMYLVMSDYAISVRPVYYVSKMMIDAETRYFKMKQTRMLRWAIELSEYRMKCQPRLALKGQDMADFIAELPQKPSHLTDSPKEGWASDLGIGLILQSQIGFPASNNEAKYEAILAGLDIAL</sequence>
<dbReference type="Gene3D" id="3.10.10.10">
    <property type="entry name" value="HIV Type 1 Reverse Transcriptase, subunit A, domain 1"/>
    <property type="match status" value="1"/>
</dbReference>
<organism evidence="1">
    <name type="scientific">Vitis vinifera</name>
    <name type="common">Grape</name>
    <dbReference type="NCBI Taxonomy" id="29760"/>
    <lineage>
        <taxon>Eukaryota</taxon>
        <taxon>Viridiplantae</taxon>
        <taxon>Streptophyta</taxon>
        <taxon>Embryophyta</taxon>
        <taxon>Tracheophyta</taxon>
        <taxon>Spermatophyta</taxon>
        <taxon>Magnoliopsida</taxon>
        <taxon>eudicotyledons</taxon>
        <taxon>Gunneridae</taxon>
        <taxon>Pentapetalae</taxon>
        <taxon>rosids</taxon>
        <taxon>Vitales</taxon>
        <taxon>Vitaceae</taxon>
        <taxon>Viteae</taxon>
        <taxon>Vitis</taxon>
    </lineage>
</organism>
<dbReference type="AlphaFoldDB" id="A5AWC8"/>
<dbReference type="Gene3D" id="3.30.70.270">
    <property type="match status" value="2"/>
</dbReference>
<dbReference type="InterPro" id="IPR043502">
    <property type="entry name" value="DNA/RNA_pol_sf"/>
</dbReference>
<dbReference type="SUPFAM" id="SSF56672">
    <property type="entry name" value="DNA/RNA polymerases"/>
    <property type="match status" value="1"/>
</dbReference>
<dbReference type="InterPro" id="IPR053134">
    <property type="entry name" value="RNA-dir_DNA_polymerase"/>
</dbReference>
<dbReference type="InterPro" id="IPR043128">
    <property type="entry name" value="Rev_trsase/Diguanyl_cyclase"/>
</dbReference>
<dbReference type="CDD" id="cd01647">
    <property type="entry name" value="RT_LTR"/>
    <property type="match status" value="1"/>
</dbReference>
<dbReference type="EMBL" id="AM437988">
    <property type="protein sequence ID" value="CAN80501.1"/>
    <property type="molecule type" value="Genomic_DNA"/>
</dbReference>
<accession>A5AWC8</accession>
<gene>
    <name evidence="1" type="ORF">VITISV_007229</name>
</gene>
<evidence type="ECO:0008006" key="2">
    <source>
        <dbReference type="Google" id="ProtNLM"/>
    </source>
</evidence>
<dbReference type="PANTHER" id="PTHR24559:SF444">
    <property type="entry name" value="REVERSE TRANSCRIPTASE DOMAIN-CONTAINING PROTEIN"/>
    <property type="match status" value="1"/>
</dbReference>